<dbReference type="InterPro" id="IPR012933">
    <property type="entry name" value="HicA_mRNA_interferase"/>
</dbReference>
<dbReference type="EMBL" id="LNYB01000003">
    <property type="protein sequence ID" value="KTD05142.1"/>
    <property type="molecule type" value="Genomic_DNA"/>
</dbReference>
<dbReference type="STRING" id="453.Lfee_0028"/>
<keyword evidence="4" id="KW-0255">Endonuclease</keyword>
<evidence type="ECO:0000313" key="10">
    <source>
        <dbReference type="Proteomes" id="UP000054698"/>
    </source>
</evidence>
<protein>
    <submittedName>
        <fullName evidence="8">YcfA-like protein</fullName>
    </submittedName>
</protein>
<dbReference type="GO" id="GO:0004519">
    <property type="term" value="F:endonuclease activity"/>
    <property type="evidence" value="ECO:0007669"/>
    <property type="project" value="UniProtKB-KW"/>
</dbReference>
<sequence length="67" mass="7504">MNGREVIKILKEEGWTHTTTRGSHYKMEKEGYRSVPVPVHGSKDLGIGLLKAIEKQTGVNLTNRGKQ</sequence>
<dbReference type="AlphaFoldDB" id="A0A0W0UBR0"/>
<name>A0A0W0UBR0_9GAMM</name>
<proteinExistence type="inferred from homology"/>
<evidence type="ECO:0000256" key="5">
    <source>
        <dbReference type="ARBA" id="ARBA00022801"/>
    </source>
</evidence>
<evidence type="ECO:0000256" key="7">
    <source>
        <dbReference type="ARBA" id="ARBA00023016"/>
    </source>
</evidence>
<keyword evidence="5" id="KW-0378">Hydrolase</keyword>
<reference evidence="8 10" key="1">
    <citation type="submission" date="2015-11" db="EMBL/GenBank/DDBJ databases">
        <title>Genomic analysis of 38 Legionella species identifies large and diverse effector repertoires.</title>
        <authorList>
            <person name="Burstein D."/>
            <person name="Amaro F."/>
            <person name="Zusman T."/>
            <person name="Lifshitz Z."/>
            <person name="Cohen O."/>
            <person name="Gilbert J.A."/>
            <person name="Pupko T."/>
            <person name="Shuman H.A."/>
            <person name="Segal G."/>
        </authorList>
    </citation>
    <scope>NUCLEOTIDE SEQUENCE [LARGE SCALE GENOMIC DNA]</scope>
    <source>
        <strain evidence="8 10">WO-44C</strain>
    </source>
</reference>
<dbReference type="Proteomes" id="UP000251942">
    <property type="component" value="Unassembled WGS sequence"/>
</dbReference>
<dbReference type="OrthoDB" id="9811409at2"/>
<organism evidence="8 10">
    <name type="scientific">Legionella feeleii</name>
    <dbReference type="NCBI Taxonomy" id="453"/>
    <lineage>
        <taxon>Bacteria</taxon>
        <taxon>Pseudomonadati</taxon>
        <taxon>Pseudomonadota</taxon>
        <taxon>Gammaproteobacteria</taxon>
        <taxon>Legionellales</taxon>
        <taxon>Legionellaceae</taxon>
        <taxon>Legionella</taxon>
    </lineage>
</organism>
<dbReference type="GO" id="GO:0003729">
    <property type="term" value="F:mRNA binding"/>
    <property type="evidence" value="ECO:0007669"/>
    <property type="project" value="InterPro"/>
</dbReference>
<keyword evidence="7" id="KW-0346">Stress response</keyword>
<dbReference type="InterPro" id="IPR038570">
    <property type="entry name" value="HicA_sf"/>
</dbReference>
<evidence type="ECO:0000256" key="6">
    <source>
        <dbReference type="ARBA" id="ARBA00022884"/>
    </source>
</evidence>
<evidence type="ECO:0000313" key="8">
    <source>
        <dbReference type="EMBL" id="KTD05142.1"/>
    </source>
</evidence>
<keyword evidence="6" id="KW-0694">RNA-binding</keyword>
<reference evidence="9 11" key="2">
    <citation type="submission" date="2018-06" db="EMBL/GenBank/DDBJ databases">
        <authorList>
            <consortium name="Pathogen Informatics"/>
            <person name="Doyle S."/>
        </authorList>
    </citation>
    <scope>NUCLEOTIDE SEQUENCE [LARGE SCALE GENOMIC DNA]</scope>
    <source>
        <strain evidence="9 11">NCTC12022</strain>
    </source>
</reference>
<dbReference type="EMBL" id="UASS01000026">
    <property type="protein sequence ID" value="SPX61879.1"/>
    <property type="molecule type" value="Genomic_DNA"/>
</dbReference>
<evidence type="ECO:0000256" key="1">
    <source>
        <dbReference type="ARBA" id="ARBA00006620"/>
    </source>
</evidence>
<dbReference type="Pfam" id="PF07927">
    <property type="entry name" value="HicA_toxin"/>
    <property type="match status" value="1"/>
</dbReference>
<keyword evidence="2" id="KW-1277">Toxin-antitoxin system</keyword>
<evidence type="ECO:0000313" key="9">
    <source>
        <dbReference type="EMBL" id="SPX61879.1"/>
    </source>
</evidence>
<dbReference type="RefSeq" id="WP_058443250.1">
    <property type="nucleotide sequence ID" value="NZ_CAAAHT010000090.1"/>
</dbReference>
<dbReference type="Proteomes" id="UP000054698">
    <property type="component" value="Unassembled WGS sequence"/>
</dbReference>
<evidence type="ECO:0000256" key="4">
    <source>
        <dbReference type="ARBA" id="ARBA00022759"/>
    </source>
</evidence>
<evidence type="ECO:0000256" key="2">
    <source>
        <dbReference type="ARBA" id="ARBA00022649"/>
    </source>
</evidence>
<keyword evidence="10" id="KW-1185">Reference proteome</keyword>
<dbReference type="Gene3D" id="3.30.920.30">
    <property type="entry name" value="Hypothetical protein"/>
    <property type="match status" value="1"/>
</dbReference>
<dbReference type="GO" id="GO:0016787">
    <property type="term" value="F:hydrolase activity"/>
    <property type="evidence" value="ECO:0007669"/>
    <property type="project" value="UniProtKB-KW"/>
</dbReference>
<comment type="similarity">
    <text evidence="1">Belongs to the HicA mRNA interferase family.</text>
</comment>
<dbReference type="SUPFAM" id="SSF54786">
    <property type="entry name" value="YcfA/nrd intein domain"/>
    <property type="match status" value="1"/>
</dbReference>
<accession>A0A0W0UBR0</accession>
<evidence type="ECO:0000313" key="11">
    <source>
        <dbReference type="Proteomes" id="UP000251942"/>
    </source>
</evidence>
<evidence type="ECO:0000256" key="3">
    <source>
        <dbReference type="ARBA" id="ARBA00022722"/>
    </source>
</evidence>
<gene>
    <name evidence="8" type="ORF">Lfee_0028</name>
    <name evidence="9" type="ORF">NCTC12022_02633</name>
</gene>
<keyword evidence="3" id="KW-0540">Nuclease</keyword>
<dbReference type="PATRIC" id="fig|453.4.peg.31"/>